<feature type="compositionally biased region" description="Low complexity" evidence="6">
    <location>
        <begin position="18"/>
        <end position="32"/>
    </location>
</feature>
<dbReference type="Pfam" id="PF03330">
    <property type="entry name" value="DPBB_1"/>
    <property type="match status" value="1"/>
</dbReference>
<dbReference type="PANTHER" id="PTHR34183:SF8">
    <property type="entry name" value="ENDOLYTIC PEPTIDOGLYCAN TRANSGLYCOSYLASE RLPA-RELATED"/>
    <property type="match status" value="1"/>
</dbReference>
<dbReference type="SUPFAM" id="SSF110997">
    <property type="entry name" value="Sporulation related repeat"/>
    <property type="match status" value="1"/>
</dbReference>
<dbReference type="HAMAP" id="MF_02071">
    <property type="entry name" value="RlpA"/>
    <property type="match status" value="1"/>
</dbReference>
<dbReference type="InterPro" id="IPR009009">
    <property type="entry name" value="RlpA-like_DPBB"/>
</dbReference>
<evidence type="ECO:0000256" key="1">
    <source>
        <dbReference type="ARBA" id="ARBA00022729"/>
    </source>
</evidence>
<dbReference type="KEGG" id="sari:H5J25_09215"/>
<evidence type="ECO:0000256" key="6">
    <source>
        <dbReference type="SAM" id="MobiDB-lite"/>
    </source>
</evidence>
<proteinExistence type="inferred from homology"/>
<protein>
    <recommendedName>
        <fullName evidence="4">Endolytic peptidoglycan transglycosylase RlpA</fullName>
        <ecNumber evidence="4">4.2.2.-</ecNumber>
    </recommendedName>
</protein>
<dbReference type="CDD" id="cd22268">
    <property type="entry name" value="DPBB_RlpA-like"/>
    <property type="match status" value="1"/>
</dbReference>
<dbReference type="PANTHER" id="PTHR34183">
    <property type="entry name" value="ENDOLYTIC PEPTIDOGLYCAN TRANSGLYCOSYLASE RLPA"/>
    <property type="match status" value="1"/>
</dbReference>
<sequence length="320" mass="32829">MSGLATGIGQPAAGSKVAPRAPRDAQAAAPNPVGASYALPSTPPEARVQNSDLPPDIASVEGPRGTSGQSQRYDTVGYATWYGEEMQGSDTASGQPFDPAGITAAHRTLPLGSIVEVTALDTGRTILALVNDRGPGRPDLEIDLSRGAAQSLGVTGVAPVRIRRVTANSPDIMALRGGQAASRRIDAPQALLVALRRKLPVRAGVAIASKGRFDAPALPVSPPSREDRIGQNAGTPAATVAPNAGSNQASSAPGAFVQVAALSHEGRAKALATMLHGRVHRVGTIFRVQMGPYANGALAKAARDDVARRGYGDARIVQTN</sequence>
<comment type="similarity">
    <text evidence="4 5">Belongs to the RlpA family.</text>
</comment>
<dbReference type="InterPro" id="IPR012997">
    <property type="entry name" value="RplA"/>
</dbReference>
<name>A0A974NXN0_9SPHN</name>
<evidence type="ECO:0000313" key="10">
    <source>
        <dbReference type="Proteomes" id="UP000595894"/>
    </source>
</evidence>
<dbReference type="Gene3D" id="2.40.40.10">
    <property type="entry name" value="RlpA-like domain"/>
    <property type="match status" value="1"/>
</dbReference>
<dbReference type="EMBL" id="CP061035">
    <property type="protein sequence ID" value="QQV78738.1"/>
    <property type="molecule type" value="Genomic_DNA"/>
</dbReference>
<dbReference type="InterPro" id="IPR036680">
    <property type="entry name" value="SPOR-like_sf"/>
</dbReference>
<comment type="function">
    <text evidence="4">Lytic transglycosylase with a strong preference for naked glycan strands that lack stem peptides.</text>
</comment>
<keyword evidence="1" id="KW-0732">Signal</keyword>
<evidence type="ECO:0000259" key="7">
    <source>
        <dbReference type="Pfam" id="PF03330"/>
    </source>
</evidence>
<keyword evidence="2 4" id="KW-0456">Lyase</keyword>
<dbReference type="InterPro" id="IPR034718">
    <property type="entry name" value="RlpA"/>
</dbReference>
<feature type="domain" description="RlpA-like protein double-psi beta-barrel" evidence="7">
    <location>
        <begin position="76"/>
        <end position="161"/>
    </location>
</feature>
<feature type="domain" description="SPOR" evidence="8">
    <location>
        <begin position="254"/>
        <end position="313"/>
    </location>
</feature>
<evidence type="ECO:0000313" key="9">
    <source>
        <dbReference type="EMBL" id="QQV78738.1"/>
    </source>
</evidence>
<evidence type="ECO:0000256" key="5">
    <source>
        <dbReference type="RuleBase" id="RU003495"/>
    </source>
</evidence>
<feature type="region of interest" description="Disordered" evidence="6">
    <location>
        <begin position="1"/>
        <end position="71"/>
    </location>
</feature>
<dbReference type="AlphaFoldDB" id="A0A974NXN0"/>
<dbReference type="Proteomes" id="UP000595894">
    <property type="component" value="Chromosome"/>
</dbReference>
<dbReference type="Pfam" id="PF05036">
    <property type="entry name" value="SPOR"/>
    <property type="match status" value="1"/>
</dbReference>
<dbReference type="NCBIfam" id="TIGR00413">
    <property type="entry name" value="rlpA"/>
    <property type="match status" value="1"/>
</dbReference>
<dbReference type="EC" id="4.2.2.-" evidence="4"/>
<dbReference type="InterPro" id="IPR007730">
    <property type="entry name" value="SPOR-like_dom"/>
</dbReference>
<accession>A0A974NXN0</accession>
<reference evidence="10" key="1">
    <citation type="submission" date="2020-09" db="EMBL/GenBank/DDBJ databases">
        <title>Sphingomonas sp., a new species isolated from pork steak.</title>
        <authorList>
            <person name="Heidler von Heilborn D."/>
        </authorList>
    </citation>
    <scope>NUCLEOTIDE SEQUENCE [LARGE SCALE GENOMIC DNA]</scope>
</reference>
<dbReference type="GO" id="GO:0008932">
    <property type="term" value="F:lytic endotransglycosylase activity"/>
    <property type="evidence" value="ECO:0007669"/>
    <property type="project" value="UniProtKB-UniRule"/>
</dbReference>
<dbReference type="Gene3D" id="3.30.70.1070">
    <property type="entry name" value="Sporulation related repeat"/>
    <property type="match status" value="1"/>
</dbReference>
<organism evidence="9 10">
    <name type="scientific">Sphingomonas aliaeris</name>
    <dbReference type="NCBI Taxonomy" id="2759526"/>
    <lineage>
        <taxon>Bacteria</taxon>
        <taxon>Pseudomonadati</taxon>
        <taxon>Pseudomonadota</taxon>
        <taxon>Alphaproteobacteria</taxon>
        <taxon>Sphingomonadales</taxon>
        <taxon>Sphingomonadaceae</taxon>
        <taxon>Sphingomonas</taxon>
    </lineage>
</organism>
<evidence type="ECO:0000256" key="2">
    <source>
        <dbReference type="ARBA" id="ARBA00023239"/>
    </source>
</evidence>
<dbReference type="GO" id="GO:0042834">
    <property type="term" value="F:peptidoglycan binding"/>
    <property type="evidence" value="ECO:0007669"/>
    <property type="project" value="InterPro"/>
</dbReference>
<keyword evidence="10" id="KW-1185">Reference proteome</keyword>
<dbReference type="GO" id="GO:0071555">
    <property type="term" value="P:cell wall organization"/>
    <property type="evidence" value="ECO:0007669"/>
    <property type="project" value="UniProtKB-KW"/>
</dbReference>
<evidence type="ECO:0000256" key="3">
    <source>
        <dbReference type="ARBA" id="ARBA00023316"/>
    </source>
</evidence>
<gene>
    <name evidence="4" type="primary">rlpA</name>
    <name evidence="9" type="ORF">H5J25_09215</name>
</gene>
<dbReference type="InterPro" id="IPR036908">
    <property type="entry name" value="RlpA-like_sf"/>
</dbReference>
<evidence type="ECO:0000256" key="4">
    <source>
        <dbReference type="HAMAP-Rule" id="MF_02071"/>
    </source>
</evidence>
<evidence type="ECO:0000259" key="8">
    <source>
        <dbReference type="Pfam" id="PF05036"/>
    </source>
</evidence>
<dbReference type="GO" id="GO:0000270">
    <property type="term" value="P:peptidoglycan metabolic process"/>
    <property type="evidence" value="ECO:0007669"/>
    <property type="project" value="UniProtKB-UniRule"/>
</dbReference>
<keyword evidence="3 4" id="KW-0961">Cell wall biogenesis/degradation</keyword>
<dbReference type="SUPFAM" id="SSF50685">
    <property type="entry name" value="Barwin-like endoglucanases"/>
    <property type="match status" value="1"/>
</dbReference>